<evidence type="ECO:0000256" key="2">
    <source>
        <dbReference type="ARBA" id="ARBA00022598"/>
    </source>
</evidence>
<dbReference type="PROSITE" id="PS00178">
    <property type="entry name" value="AA_TRNA_LIGASE_I"/>
    <property type="match status" value="1"/>
</dbReference>
<dbReference type="EMBL" id="LCDF01000013">
    <property type="protein sequence ID" value="KKS47815.1"/>
    <property type="molecule type" value="Genomic_DNA"/>
</dbReference>
<dbReference type="Gene3D" id="3.10.290.10">
    <property type="entry name" value="RNA-binding S4 domain"/>
    <property type="match status" value="1"/>
</dbReference>
<dbReference type="InterPro" id="IPR002307">
    <property type="entry name" value="Tyr-tRNA-ligase"/>
</dbReference>
<dbReference type="SUPFAM" id="SSF52374">
    <property type="entry name" value="Nucleotidylyl transferase"/>
    <property type="match status" value="1"/>
</dbReference>
<dbReference type="PANTHER" id="PTHR11766:SF1">
    <property type="entry name" value="TYROSINE--TRNA LIGASE"/>
    <property type="match status" value="1"/>
</dbReference>
<dbReference type="Pfam" id="PF00579">
    <property type="entry name" value="tRNA-synt_1b"/>
    <property type="match status" value="1"/>
</dbReference>
<keyword evidence="4 10" id="KW-0067">ATP-binding</keyword>
<comment type="caution">
    <text evidence="11">The sequence shown here is derived from an EMBL/GenBank/DDBJ whole genome shotgun (WGS) entry which is preliminary data.</text>
</comment>
<evidence type="ECO:0000313" key="11">
    <source>
        <dbReference type="EMBL" id="KKS47815.1"/>
    </source>
</evidence>
<evidence type="ECO:0000256" key="8">
    <source>
        <dbReference type="NCBIfam" id="TIGR00234"/>
    </source>
</evidence>
<organism evidence="11 12">
    <name type="scientific">Candidatus Giovannonibacteria bacterium GW2011_GWF2_42_19</name>
    <dbReference type="NCBI Taxonomy" id="1618659"/>
    <lineage>
        <taxon>Bacteria</taxon>
        <taxon>Candidatus Giovannoniibacteriota</taxon>
    </lineage>
</organism>
<dbReference type="GO" id="GO:0004831">
    <property type="term" value="F:tyrosine-tRNA ligase activity"/>
    <property type="evidence" value="ECO:0007669"/>
    <property type="project" value="UniProtKB-UniRule"/>
</dbReference>
<dbReference type="PANTHER" id="PTHR11766">
    <property type="entry name" value="TYROSYL-TRNA SYNTHETASE"/>
    <property type="match status" value="1"/>
</dbReference>
<dbReference type="Gene3D" id="1.10.240.10">
    <property type="entry name" value="Tyrosyl-Transfer RNA Synthetase"/>
    <property type="match status" value="1"/>
</dbReference>
<dbReference type="GO" id="GO:0006437">
    <property type="term" value="P:tyrosyl-tRNA aminoacylation"/>
    <property type="evidence" value="ECO:0007669"/>
    <property type="project" value="UniProtKB-UniRule"/>
</dbReference>
<dbReference type="PROSITE" id="PS50889">
    <property type="entry name" value="S4"/>
    <property type="match status" value="1"/>
</dbReference>
<dbReference type="NCBIfam" id="TIGR00234">
    <property type="entry name" value="tyrS"/>
    <property type="match status" value="1"/>
</dbReference>
<dbReference type="Gene3D" id="3.40.50.620">
    <property type="entry name" value="HUPs"/>
    <property type="match status" value="1"/>
</dbReference>
<keyword evidence="2 10" id="KW-0436">Ligase</keyword>
<gene>
    <name evidence="11" type="ORF">UV11_C0013G0039</name>
</gene>
<dbReference type="InterPro" id="IPR001412">
    <property type="entry name" value="aa-tRNA-synth_I_CS"/>
</dbReference>
<dbReference type="PRINTS" id="PR01040">
    <property type="entry name" value="TRNASYNTHTYR"/>
</dbReference>
<dbReference type="PATRIC" id="fig|1618659.3.peg.558"/>
<dbReference type="SUPFAM" id="SSF55174">
    <property type="entry name" value="Alpha-L RNA-binding motif"/>
    <property type="match status" value="1"/>
</dbReference>
<comment type="similarity">
    <text evidence="10">Belongs to the class-I aminoacyl-tRNA synthetase family.</text>
</comment>
<evidence type="ECO:0000256" key="7">
    <source>
        <dbReference type="ARBA" id="ARBA00048248"/>
    </source>
</evidence>
<keyword evidence="5 10" id="KW-0648">Protein biosynthesis</keyword>
<evidence type="ECO:0000256" key="3">
    <source>
        <dbReference type="ARBA" id="ARBA00022741"/>
    </source>
</evidence>
<evidence type="ECO:0000256" key="4">
    <source>
        <dbReference type="ARBA" id="ARBA00022840"/>
    </source>
</evidence>
<keyword evidence="3 10" id="KW-0547">Nucleotide-binding</keyword>
<dbReference type="STRING" id="1618659.UV11_C0013G0039"/>
<evidence type="ECO:0000256" key="5">
    <source>
        <dbReference type="ARBA" id="ARBA00022917"/>
    </source>
</evidence>
<sequence length="391" mass="44159">MKIADDKITSLLLGGVESATLKDSLEKKIKSGKPLRVKFGIDPTSPDLHLGHAVILRKLREFQELGHKIIFLIGDFTAMIGDPSGRSETRKHLGAHDVKKNMKDYSKEAGKIINLKKTEVFYNSKWYSQMKLGKVLELLSMMSLNQILEREDFSNRYKLGKSIGLNELLYPIMQAYDSVIVKADVELGGTDQTFNLLTGRRLMSRMGLEPQDVITMPLLEGTDGERKMSKSYGNYIALSDSPNEMFGKAMSLRDGLVKKYFSLTTDLRDDEVENILKSPPIDAKERLAFEIVKIYHGAKKAELAKKFFRETFREKKLPEDIPVVKFRSGEKLGDILISKNIVSSSSELRRLVNSGAVEFDQKPVESHAFQPQGEGVLRIGKKKFIRLSLIK</sequence>
<evidence type="ECO:0000256" key="9">
    <source>
        <dbReference type="PROSITE-ProRule" id="PRU00182"/>
    </source>
</evidence>
<evidence type="ECO:0000256" key="10">
    <source>
        <dbReference type="RuleBase" id="RU363036"/>
    </source>
</evidence>
<dbReference type="GO" id="GO:0003723">
    <property type="term" value="F:RNA binding"/>
    <property type="evidence" value="ECO:0007669"/>
    <property type="project" value="UniProtKB-KW"/>
</dbReference>
<dbReference type="InterPro" id="IPR024088">
    <property type="entry name" value="Tyr-tRNA-ligase_bac-type"/>
</dbReference>
<proteinExistence type="inferred from homology"/>
<accession>A0A0G0ZGD4</accession>
<dbReference type="InterPro" id="IPR002305">
    <property type="entry name" value="aa-tRNA-synth_Ic"/>
</dbReference>
<keyword evidence="9" id="KW-0694">RNA-binding</keyword>
<keyword evidence="6 10" id="KW-0030">Aminoacyl-tRNA synthetase</keyword>
<name>A0A0G0ZGD4_9BACT</name>
<dbReference type="Proteomes" id="UP000034036">
    <property type="component" value="Unassembled WGS sequence"/>
</dbReference>
<dbReference type="InterPro" id="IPR014729">
    <property type="entry name" value="Rossmann-like_a/b/a_fold"/>
</dbReference>
<protein>
    <recommendedName>
        <fullName evidence="1 8">Tyrosine--tRNA ligase</fullName>
        <ecNumber evidence="1 8">6.1.1.1</ecNumber>
    </recommendedName>
</protein>
<dbReference type="AlphaFoldDB" id="A0A0G0ZGD4"/>
<evidence type="ECO:0000256" key="6">
    <source>
        <dbReference type="ARBA" id="ARBA00023146"/>
    </source>
</evidence>
<dbReference type="InterPro" id="IPR036986">
    <property type="entry name" value="S4_RNA-bd_sf"/>
</dbReference>
<dbReference type="CDD" id="cd00805">
    <property type="entry name" value="TyrRS_core"/>
    <property type="match status" value="1"/>
</dbReference>
<dbReference type="GO" id="GO:0005829">
    <property type="term" value="C:cytosol"/>
    <property type="evidence" value="ECO:0007669"/>
    <property type="project" value="TreeGrafter"/>
</dbReference>
<dbReference type="EC" id="6.1.1.1" evidence="1 8"/>
<evidence type="ECO:0000313" key="12">
    <source>
        <dbReference type="Proteomes" id="UP000034036"/>
    </source>
</evidence>
<dbReference type="GO" id="GO:0005524">
    <property type="term" value="F:ATP binding"/>
    <property type="evidence" value="ECO:0007669"/>
    <property type="project" value="UniProtKB-KW"/>
</dbReference>
<evidence type="ECO:0000256" key="1">
    <source>
        <dbReference type="ARBA" id="ARBA00013160"/>
    </source>
</evidence>
<comment type="catalytic activity">
    <reaction evidence="7">
        <text>tRNA(Tyr) + L-tyrosine + ATP = L-tyrosyl-tRNA(Tyr) + AMP + diphosphate + H(+)</text>
        <dbReference type="Rhea" id="RHEA:10220"/>
        <dbReference type="Rhea" id="RHEA-COMP:9706"/>
        <dbReference type="Rhea" id="RHEA-COMP:9707"/>
        <dbReference type="ChEBI" id="CHEBI:15378"/>
        <dbReference type="ChEBI" id="CHEBI:30616"/>
        <dbReference type="ChEBI" id="CHEBI:33019"/>
        <dbReference type="ChEBI" id="CHEBI:58315"/>
        <dbReference type="ChEBI" id="CHEBI:78442"/>
        <dbReference type="ChEBI" id="CHEBI:78536"/>
        <dbReference type="ChEBI" id="CHEBI:456215"/>
        <dbReference type="EC" id="6.1.1.1"/>
    </reaction>
</comment>
<reference evidence="11 12" key="1">
    <citation type="journal article" date="2015" name="Nature">
        <title>rRNA introns, odd ribosomes, and small enigmatic genomes across a large radiation of phyla.</title>
        <authorList>
            <person name="Brown C.T."/>
            <person name="Hug L.A."/>
            <person name="Thomas B.C."/>
            <person name="Sharon I."/>
            <person name="Castelle C.J."/>
            <person name="Singh A."/>
            <person name="Wilkins M.J."/>
            <person name="Williams K.H."/>
            <person name="Banfield J.F."/>
        </authorList>
    </citation>
    <scope>NUCLEOTIDE SEQUENCE [LARGE SCALE GENOMIC DNA]</scope>
</reference>